<dbReference type="InParanoid" id="B4CXP1"/>
<protein>
    <recommendedName>
        <fullName evidence="4">Glutamine amidotransferase type-2 domain-containing protein</fullName>
    </recommendedName>
</protein>
<dbReference type="InterPro" id="IPR029055">
    <property type="entry name" value="Ntn_hydrolases_N"/>
</dbReference>
<dbReference type="Gene3D" id="3.60.20.10">
    <property type="entry name" value="Glutamine Phosphoribosylpyrophosphate, subunit 1, domain 1"/>
    <property type="match status" value="1"/>
</dbReference>
<dbReference type="STRING" id="497964.CfE428DRAFT_1332"/>
<evidence type="ECO:0008006" key="4">
    <source>
        <dbReference type="Google" id="ProtNLM"/>
    </source>
</evidence>
<accession>B4CXP1</accession>
<organism evidence="2 3">
    <name type="scientific">Chthoniobacter flavus Ellin428</name>
    <dbReference type="NCBI Taxonomy" id="497964"/>
    <lineage>
        <taxon>Bacteria</taxon>
        <taxon>Pseudomonadati</taxon>
        <taxon>Verrucomicrobiota</taxon>
        <taxon>Spartobacteria</taxon>
        <taxon>Chthoniobacterales</taxon>
        <taxon>Chthoniobacteraceae</taxon>
        <taxon>Chthoniobacter</taxon>
    </lineage>
</organism>
<evidence type="ECO:0000313" key="2">
    <source>
        <dbReference type="EMBL" id="EDY21039.1"/>
    </source>
</evidence>
<keyword evidence="3" id="KW-1185">Reference proteome</keyword>
<dbReference type="AlphaFoldDB" id="B4CXP1"/>
<reference evidence="2 3" key="1">
    <citation type="journal article" date="2011" name="J. Bacteriol.">
        <title>Genome sequence of Chthoniobacter flavus Ellin428, an aerobic heterotrophic soil bacterium.</title>
        <authorList>
            <person name="Kant R."/>
            <person name="van Passel M.W."/>
            <person name="Palva A."/>
            <person name="Lucas S."/>
            <person name="Lapidus A."/>
            <person name="Glavina Del Rio T."/>
            <person name="Dalin E."/>
            <person name="Tice H."/>
            <person name="Bruce D."/>
            <person name="Goodwin L."/>
            <person name="Pitluck S."/>
            <person name="Larimer F.W."/>
            <person name="Land M.L."/>
            <person name="Hauser L."/>
            <person name="Sangwan P."/>
            <person name="de Vos W.M."/>
            <person name="Janssen P.H."/>
            <person name="Smidt H."/>
        </authorList>
    </citation>
    <scope>NUCLEOTIDE SEQUENCE [LARGE SCALE GENOMIC DNA]</scope>
    <source>
        <strain evidence="2 3">Ellin428</strain>
    </source>
</reference>
<evidence type="ECO:0000256" key="1">
    <source>
        <dbReference type="SAM" id="MobiDB-lite"/>
    </source>
</evidence>
<dbReference type="EMBL" id="ABVL01000003">
    <property type="protein sequence ID" value="EDY21039.1"/>
    <property type="molecule type" value="Genomic_DNA"/>
</dbReference>
<dbReference type="eggNOG" id="ENOG5033K9Y">
    <property type="taxonomic scope" value="Bacteria"/>
</dbReference>
<comment type="caution">
    <text evidence="2">The sequence shown here is derived from an EMBL/GenBank/DDBJ whole genome shotgun (WGS) entry which is preliminary data.</text>
</comment>
<evidence type="ECO:0000313" key="3">
    <source>
        <dbReference type="Proteomes" id="UP000005824"/>
    </source>
</evidence>
<sequence length="219" mass="24104">MCVVLICPPKQRPDLTVLRACHAANPHGAGVAWREKRRIHWEKSLTPGEVNHLIQQVPGEVVIHFRWASVGGVEPLLCHPFPVTAEAALGYEGVCKSVLFHNGTWGNWEAASEVIGDLEGPMSDSRAVAALVHHKGTKLLKKLPGRWAVMTDKEIELYGDWQPWRRFLVSNTSFLPYLTASAGRASFSAQTPQSAEPRRKPNPTGNMGQLPLALGNHQS</sequence>
<gene>
    <name evidence="2" type="ORF">CfE428DRAFT_1332</name>
</gene>
<dbReference type="Proteomes" id="UP000005824">
    <property type="component" value="Unassembled WGS sequence"/>
</dbReference>
<name>B4CXP1_9BACT</name>
<dbReference type="RefSeq" id="WP_006978658.1">
    <property type="nucleotide sequence ID" value="NZ_ABVL01000003.1"/>
</dbReference>
<feature type="region of interest" description="Disordered" evidence="1">
    <location>
        <begin position="186"/>
        <end position="219"/>
    </location>
</feature>
<proteinExistence type="predicted"/>
<dbReference type="SUPFAM" id="SSF56235">
    <property type="entry name" value="N-terminal nucleophile aminohydrolases (Ntn hydrolases)"/>
    <property type="match status" value="1"/>
</dbReference>